<protein>
    <submittedName>
        <fullName evidence="1">Uncharacterized protein</fullName>
    </submittedName>
</protein>
<name>A0A9W4UAT2_9PLEO</name>
<proteinExistence type="predicted"/>
<keyword evidence="2" id="KW-1185">Reference proteome</keyword>
<evidence type="ECO:0000313" key="2">
    <source>
        <dbReference type="Proteomes" id="UP001152607"/>
    </source>
</evidence>
<evidence type="ECO:0000313" key="1">
    <source>
        <dbReference type="EMBL" id="CAI6332858.1"/>
    </source>
</evidence>
<dbReference type="AlphaFoldDB" id="A0A9W4UAT2"/>
<organism evidence="1 2">
    <name type="scientific">Periconia digitata</name>
    <dbReference type="NCBI Taxonomy" id="1303443"/>
    <lineage>
        <taxon>Eukaryota</taxon>
        <taxon>Fungi</taxon>
        <taxon>Dikarya</taxon>
        <taxon>Ascomycota</taxon>
        <taxon>Pezizomycotina</taxon>
        <taxon>Dothideomycetes</taxon>
        <taxon>Pleosporomycetidae</taxon>
        <taxon>Pleosporales</taxon>
        <taxon>Massarineae</taxon>
        <taxon>Periconiaceae</taxon>
        <taxon>Periconia</taxon>
    </lineage>
</organism>
<accession>A0A9W4UAT2</accession>
<reference evidence="1" key="1">
    <citation type="submission" date="2023-01" db="EMBL/GenBank/DDBJ databases">
        <authorList>
            <person name="Van Ghelder C."/>
            <person name="Rancurel C."/>
        </authorList>
    </citation>
    <scope>NUCLEOTIDE SEQUENCE</scope>
    <source>
        <strain evidence="1">CNCM I-4278</strain>
    </source>
</reference>
<dbReference type="EMBL" id="CAOQHR010000003">
    <property type="protein sequence ID" value="CAI6332858.1"/>
    <property type="molecule type" value="Genomic_DNA"/>
</dbReference>
<dbReference type="Proteomes" id="UP001152607">
    <property type="component" value="Unassembled WGS sequence"/>
</dbReference>
<gene>
    <name evidence="1" type="ORF">PDIGIT_LOCUS5891</name>
</gene>
<sequence>MKMLYSGGNLGQIVLGPFAVQAVRLDGMMLIDPRWSRGWARRNGSAGCVGLWGRGVLTTARISLIQTTLQEGSPTR</sequence>
<comment type="caution">
    <text evidence="1">The sequence shown here is derived from an EMBL/GenBank/DDBJ whole genome shotgun (WGS) entry which is preliminary data.</text>
</comment>